<feature type="compositionally biased region" description="Basic and acidic residues" evidence="1">
    <location>
        <begin position="1"/>
        <end position="16"/>
    </location>
</feature>
<feature type="region of interest" description="Disordered" evidence="1">
    <location>
        <begin position="234"/>
        <end position="261"/>
    </location>
</feature>
<evidence type="ECO:0000313" key="3">
    <source>
        <dbReference type="Proteomes" id="UP001596460"/>
    </source>
</evidence>
<feature type="compositionally biased region" description="Basic and acidic residues" evidence="1">
    <location>
        <begin position="234"/>
        <end position="243"/>
    </location>
</feature>
<evidence type="ECO:0000256" key="1">
    <source>
        <dbReference type="SAM" id="MobiDB-lite"/>
    </source>
</evidence>
<gene>
    <name evidence="2" type="ORF">ACFQI8_01670</name>
</gene>
<accession>A0ABD5XA38</accession>
<dbReference type="RefSeq" id="WP_390242426.1">
    <property type="nucleotide sequence ID" value="NZ_JBHTAB010000001.1"/>
</dbReference>
<name>A0ABD5XA38_9EURY</name>
<reference evidence="2 3" key="1">
    <citation type="journal article" date="2019" name="Int. J. Syst. Evol. Microbiol.">
        <title>The Global Catalogue of Microorganisms (GCM) 10K type strain sequencing project: providing services to taxonomists for standard genome sequencing and annotation.</title>
        <authorList>
            <consortium name="The Broad Institute Genomics Platform"/>
            <consortium name="The Broad Institute Genome Sequencing Center for Infectious Disease"/>
            <person name="Wu L."/>
            <person name="Ma J."/>
        </authorList>
    </citation>
    <scope>NUCLEOTIDE SEQUENCE [LARGE SCALE GENOMIC DNA]</scope>
    <source>
        <strain evidence="2 3">DSM 26526</strain>
    </source>
</reference>
<keyword evidence="3" id="KW-1185">Reference proteome</keyword>
<organism evidence="2 3">
    <name type="scientific">Haloferax chudinovii</name>
    <dbReference type="NCBI Taxonomy" id="1109010"/>
    <lineage>
        <taxon>Archaea</taxon>
        <taxon>Methanobacteriati</taxon>
        <taxon>Methanobacteriota</taxon>
        <taxon>Stenosarchaea group</taxon>
        <taxon>Halobacteria</taxon>
        <taxon>Halobacteriales</taxon>
        <taxon>Haloferacaceae</taxon>
        <taxon>Haloferax</taxon>
    </lineage>
</organism>
<dbReference type="Proteomes" id="UP001596460">
    <property type="component" value="Unassembled WGS sequence"/>
</dbReference>
<feature type="region of interest" description="Disordered" evidence="1">
    <location>
        <begin position="1"/>
        <end position="25"/>
    </location>
</feature>
<dbReference type="EMBL" id="JBHTAB010000001">
    <property type="protein sequence ID" value="MFC7128108.1"/>
    <property type="molecule type" value="Genomic_DNA"/>
</dbReference>
<sequence>MSESRILRSAEQEKNLSRPAPSADTTKVWVRVHEGIRSDLEAWVADPENNAQKHEVLRAIIKERLKGGRARRTEEKLASVVDTAEGLLAEVNPNSEDGLTHREKVTLAIASNLGEAFDEETLSGTIDAETSGSDYYHEEYAPRVIEHKGVRWWEKQHRPDVFLALDVWDAKMTTEILRNLGGTVEGTGESPPPPFTKAEFTQAAKAAGIEESDWNRETANKYRERVLDRIEFAWNPETERFEPGDGDTPDAPHGRDTEEPAAEAEMDALMAAEVATDGGRDRP</sequence>
<comment type="caution">
    <text evidence="2">The sequence shown here is derived from an EMBL/GenBank/DDBJ whole genome shotgun (WGS) entry which is preliminary data.</text>
</comment>
<protein>
    <submittedName>
        <fullName evidence="2">Uncharacterized protein</fullName>
    </submittedName>
</protein>
<evidence type="ECO:0000313" key="2">
    <source>
        <dbReference type="EMBL" id="MFC7128108.1"/>
    </source>
</evidence>
<dbReference type="AlphaFoldDB" id="A0ABD5XA38"/>
<proteinExistence type="predicted"/>